<sequence length="625" mass="69102">MSSARRIVRRILPDRALGFARRLRGGGSTPPPPAPFTAFNLAAVIARGGEFAGSLRLRPGAEERERTLAGEVETARFVDHIDHQPPPADLVFVGVCNDKYAPGLEALLLSLHRVYPGLRNRFIVFHDAGLSELSMHRLREVHPAVEFARRDPAHYAVAMGDAYNHKRVGLLGYLTLEALTMADPSWVVILDTDLLILGDISPLWRGGRPKAVPDIGVRPYALRAQSTGQLVINSGVISLPRSERGPEATARMDRVLASLATHTDPLLDQFADQRFWNVYLAERDLELLPQNFNTNKALYAGPYERDEAGSTSILHITGPKPWFDFIDRSLLADDDLSRLRTARKRQKGPYVLWDQLYRSEMLRSRLGAFRAQESAALEDERGRAAGRPVVLIGNGPSLARTDMSAFDGYEKVVFNWFVRHEDFDTIRPEHLVLPSHMLFGGWHTPTPKLPADFLAALTAHEHRPTLWISHYFKPYIETVPELAGYTIRYYFFEKPFKRRLEMTGWAPLDLTAPLVDSNTGVLTAGVAMALHFGASHIVLVGCDSNYSSASGSYFYAAAEHSSLTTREDQLLRTWEAGGTGEYGYGVVGALLAERGVPFLDATVGGSLTVVPKATLDEARSIGAAG</sequence>
<dbReference type="Proteomes" id="UP001172756">
    <property type="component" value="Unassembled WGS sequence"/>
</dbReference>
<dbReference type="InterPro" id="IPR029044">
    <property type="entry name" value="Nucleotide-diphossugar_trans"/>
</dbReference>
<protein>
    <recommendedName>
        <fullName evidence="3">Lipopolysaccharide biosynthesis protein, LPS:glycosyltransferase</fullName>
    </recommendedName>
</protein>
<gene>
    <name evidence="1" type="ORF">QQ002_12275</name>
</gene>
<evidence type="ECO:0008006" key="3">
    <source>
        <dbReference type="Google" id="ProtNLM"/>
    </source>
</evidence>
<name>A0AB35MKF3_9MICO</name>
<dbReference type="SUPFAM" id="SSF53448">
    <property type="entry name" value="Nucleotide-diphospho-sugar transferases"/>
    <property type="match status" value="1"/>
</dbReference>
<proteinExistence type="predicted"/>
<dbReference type="Gene3D" id="3.90.550.10">
    <property type="entry name" value="Spore Coat Polysaccharide Biosynthesis Protein SpsA, Chain A"/>
    <property type="match status" value="1"/>
</dbReference>
<evidence type="ECO:0000313" key="1">
    <source>
        <dbReference type="EMBL" id="MDN4484319.1"/>
    </source>
</evidence>
<organism evidence="1 2">
    <name type="scientific">Demequina lignilytica</name>
    <dbReference type="NCBI Taxonomy" id="3051663"/>
    <lineage>
        <taxon>Bacteria</taxon>
        <taxon>Bacillati</taxon>
        <taxon>Actinomycetota</taxon>
        <taxon>Actinomycetes</taxon>
        <taxon>Micrococcales</taxon>
        <taxon>Demequinaceae</taxon>
        <taxon>Demequina</taxon>
    </lineage>
</organism>
<reference evidence="1 2" key="1">
    <citation type="submission" date="2023-06" db="EMBL/GenBank/DDBJ databases">
        <title>SYSU T0a273.</title>
        <authorList>
            <person name="Gao L."/>
            <person name="Fang B.-Z."/>
            <person name="Li W.-J."/>
        </authorList>
    </citation>
    <scope>NUCLEOTIDE SEQUENCE [LARGE SCALE GENOMIC DNA]</scope>
    <source>
        <strain evidence="1 2">SYSU T0a273</strain>
    </source>
</reference>
<comment type="caution">
    <text evidence="1">The sequence shown here is derived from an EMBL/GenBank/DDBJ whole genome shotgun (WGS) entry which is preliminary data.</text>
</comment>
<dbReference type="RefSeq" id="WP_301160933.1">
    <property type="nucleotide sequence ID" value="NZ_JAUHQB010000010.1"/>
</dbReference>
<accession>A0AB35MKF3</accession>
<dbReference type="AlphaFoldDB" id="A0AB35MKF3"/>
<dbReference type="EMBL" id="JAUHQB010000010">
    <property type="protein sequence ID" value="MDN4484319.1"/>
    <property type="molecule type" value="Genomic_DNA"/>
</dbReference>
<evidence type="ECO:0000313" key="2">
    <source>
        <dbReference type="Proteomes" id="UP001172756"/>
    </source>
</evidence>